<accession>A0A809SEN0</accession>
<dbReference type="CDD" id="cd06240">
    <property type="entry name" value="M14-like"/>
    <property type="match status" value="1"/>
</dbReference>
<evidence type="ECO:0000256" key="6">
    <source>
        <dbReference type="ARBA" id="ARBA00023049"/>
    </source>
</evidence>
<dbReference type="PANTHER" id="PTHR11705">
    <property type="entry name" value="PROTEASE FAMILY M14 CARBOXYPEPTIDASE A,B"/>
    <property type="match status" value="1"/>
</dbReference>
<evidence type="ECO:0000313" key="8">
    <source>
        <dbReference type="EMBL" id="BBO24064.1"/>
    </source>
</evidence>
<dbReference type="GO" id="GO:0008270">
    <property type="term" value="F:zinc ion binding"/>
    <property type="evidence" value="ECO:0007669"/>
    <property type="project" value="InterPro"/>
</dbReference>
<dbReference type="Gene3D" id="3.40.630.10">
    <property type="entry name" value="Zn peptidases"/>
    <property type="match status" value="1"/>
</dbReference>
<organism evidence="8 9">
    <name type="scientific">Candidatus Nitrosymbiomonas proteolyticus</name>
    <dbReference type="NCBI Taxonomy" id="2608984"/>
    <lineage>
        <taxon>Bacteria</taxon>
        <taxon>Bacillati</taxon>
        <taxon>Armatimonadota</taxon>
        <taxon>Armatimonadota incertae sedis</taxon>
        <taxon>Candidatus Nitrosymbiomonas</taxon>
    </lineage>
</organism>
<evidence type="ECO:0000256" key="2">
    <source>
        <dbReference type="ARBA" id="ARBA00005988"/>
    </source>
</evidence>
<keyword evidence="5" id="KW-0862">Zinc</keyword>
<dbReference type="GO" id="GO:0006508">
    <property type="term" value="P:proteolysis"/>
    <property type="evidence" value="ECO:0007669"/>
    <property type="project" value="UniProtKB-KW"/>
</dbReference>
<proteinExistence type="inferred from homology"/>
<sequence>MNSRLSFFWLAFLPAAVLCQLRVTSPESFFGHPLGADYHLINYEQYVAYLKKLDAESNRLQLVNVGKTAEGRDQFMAVVTSPENARRLDKFREISGRLSRAKDADEKAARELAREGKSVVWIDGGLHATEVLCAQALAEMAYVLVQRDDPETRRILDDCIILLVHANPDGHDLVANWYMRKSPPETRSAGGVPRLYQKYIGHDNNRDFYASTQPETRNMNRVLYHEWYPQIVYNHHQTGPAGTVMFAPPFRDPFPYECDPLCRVTLDAVSAAMHQRFIAENKPGVTMRSGASYSAWWNGGLRTTTYYHNMVGILTETIGSPNPIQVPFRRERQLPSMDLPFPIEPQTWRLRQSVEYSITANYAILDYASRYRESLLLNVWRMGRNSIEKGLSDTWTPHPRRIAAANSLQEIRRPEDRDAKLYVIPSDQPDFGTAVKFVNMLIDTGIEIERTRQAVQIDGRLVPAGSYLVRLAQAYRPHILSMFEPQVHPDDFAYQGGPPTPPYDSAGWTPAFTFGIDFLRVLDPPRFDATAVSGRAPKPTGMVSSPRGLPAGYVLDPQVNDSFVAVNRLLRDGVSVFRVSGSEAQGEVPVLGGSFYVPEADGLRPKIAQIANELGVTFRGVAGRPRGTHVPVSRNRIALWDRYGGSMTSGWTRWILEQFEFDFDVAFPPEIDAGALAKYDVLILPDGATFGSSGGGGPQGRAPDDPTIPLEWKGRMGNLTLDESLPQVRQFLEAGGTVVAIGSATGIAQRLGLPVESALVDRSGPSPRPLGRDKFFVPGSVLRVRVEDSEPECYGLPATVDVMFDNSPAFAIRADADLSMIRKLAWFDSDAPLRSGWAWGQGQLKDAIAALSINVGKGRLLLLGPEVLFRGQTHGSFKFVFNSLFFPKAAQGSK</sequence>
<keyword evidence="4" id="KW-0378">Hydrolase</keyword>
<dbReference type="Proteomes" id="UP000662873">
    <property type="component" value="Chromosome"/>
</dbReference>
<dbReference type="SUPFAM" id="SSF52317">
    <property type="entry name" value="Class I glutamine amidotransferase-like"/>
    <property type="match status" value="1"/>
</dbReference>
<dbReference type="GO" id="GO:0004181">
    <property type="term" value="F:metallocarboxypeptidase activity"/>
    <property type="evidence" value="ECO:0007669"/>
    <property type="project" value="InterPro"/>
</dbReference>
<keyword evidence="3" id="KW-0645">Protease</keyword>
<evidence type="ECO:0000259" key="7">
    <source>
        <dbReference type="SMART" id="SM00631"/>
    </source>
</evidence>
<evidence type="ECO:0000313" key="9">
    <source>
        <dbReference type="Proteomes" id="UP000662873"/>
    </source>
</evidence>
<dbReference type="PANTHER" id="PTHR11705:SF143">
    <property type="entry name" value="SLL0236 PROTEIN"/>
    <property type="match status" value="1"/>
</dbReference>
<dbReference type="GO" id="GO:0005615">
    <property type="term" value="C:extracellular space"/>
    <property type="evidence" value="ECO:0007669"/>
    <property type="project" value="TreeGrafter"/>
</dbReference>
<dbReference type="Pfam" id="PF00246">
    <property type="entry name" value="Peptidase_M14"/>
    <property type="match status" value="1"/>
</dbReference>
<dbReference type="InterPro" id="IPR000834">
    <property type="entry name" value="Peptidase_M14"/>
</dbReference>
<dbReference type="SMART" id="SM00631">
    <property type="entry name" value="Zn_pept"/>
    <property type="match status" value="1"/>
</dbReference>
<dbReference type="InterPro" id="IPR029062">
    <property type="entry name" value="Class_I_gatase-like"/>
</dbReference>
<evidence type="ECO:0000256" key="4">
    <source>
        <dbReference type="ARBA" id="ARBA00022801"/>
    </source>
</evidence>
<gene>
    <name evidence="8" type="ORF">NPRO_16590</name>
</gene>
<dbReference type="SUPFAM" id="SSF53187">
    <property type="entry name" value="Zn-dependent exopeptidases"/>
    <property type="match status" value="1"/>
</dbReference>
<feature type="domain" description="Peptidase M14" evidence="7">
    <location>
        <begin position="38"/>
        <end position="331"/>
    </location>
</feature>
<evidence type="ECO:0000256" key="3">
    <source>
        <dbReference type="ARBA" id="ARBA00022670"/>
    </source>
</evidence>
<keyword evidence="6" id="KW-0482">Metalloprotease</keyword>
<comment type="cofactor">
    <cofactor evidence="1">
        <name>Zn(2+)</name>
        <dbReference type="ChEBI" id="CHEBI:29105"/>
    </cofactor>
</comment>
<dbReference type="AlphaFoldDB" id="A0A809SEN0"/>
<evidence type="ECO:0000256" key="1">
    <source>
        <dbReference type="ARBA" id="ARBA00001947"/>
    </source>
</evidence>
<comment type="similarity">
    <text evidence="2">Belongs to the peptidase M14 family.</text>
</comment>
<keyword evidence="8" id="KW-0121">Carboxypeptidase</keyword>
<name>A0A809SEN0_9BACT</name>
<dbReference type="KEGG" id="npy:NPRO_16590"/>
<protein>
    <submittedName>
        <fullName evidence="8">Zinc carboxypeptidase</fullName>
    </submittedName>
</protein>
<dbReference type="EMBL" id="AP021858">
    <property type="protein sequence ID" value="BBO24064.1"/>
    <property type="molecule type" value="Genomic_DNA"/>
</dbReference>
<reference evidence="8" key="1">
    <citation type="journal article" name="DNA Res.">
        <title>The physiological potential of anammox bacteria as revealed by their core genome structure.</title>
        <authorList>
            <person name="Okubo T."/>
            <person name="Toyoda A."/>
            <person name="Fukuhara K."/>
            <person name="Uchiyama I."/>
            <person name="Harigaya Y."/>
            <person name="Kuroiwa M."/>
            <person name="Suzuki T."/>
            <person name="Murakami Y."/>
            <person name="Suwa Y."/>
            <person name="Takami H."/>
        </authorList>
    </citation>
    <scope>NUCLEOTIDE SEQUENCE</scope>
    <source>
        <strain evidence="8">317325-2</strain>
    </source>
</reference>
<evidence type="ECO:0000256" key="5">
    <source>
        <dbReference type="ARBA" id="ARBA00022833"/>
    </source>
</evidence>